<name>A0A316B9Y0_9BACT</name>
<dbReference type="AlphaFoldDB" id="A0A316B9Y0"/>
<proteinExistence type="predicted"/>
<dbReference type="PROSITE" id="PS51257">
    <property type="entry name" value="PROKAR_LIPOPROTEIN"/>
    <property type="match status" value="1"/>
</dbReference>
<accession>A0A316B9Y0</accession>
<dbReference type="Gene3D" id="3.40.1420.30">
    <property type="match status" value="1"/>
</dbReference>
<organism evidence="1 2">
    <name type="scientific">Dyadobacter jejuensis</name>
    <dbReference type="NCBI Taxonomy" id="1082580"/>
    <lineage>
        <taxon>Bacteria</taxon>
        <taxon>Pseudomonadati</taxon>
        <taxon>Bacteroidota</taxon>
        <taxon>Cytophagia</taxon>
        <taxon>Cytophagales</taxon>
        <taxon>Spirosomataceae</taxon>
        <taxon>Dyadobacter</taxon>
    </lineage>
</organism>
<protein>
    <submittedName>
        <fullName evidence="1">Uncharacterized protein</fullName>
    </submittedName>
</protein>
<keyword evidence="2" id="KW-1185">Reference proteome</keyword>
<sequence length="206" mass="22302">MKKWLMMMALFTGIVLTGCKEDANSVSAVESTEADADILDYSAARYGVASDSVTSYKCKGKLTEVAAEDLNTSITEYLETNYSEAVIKYAGQNAEGKTVVALSLADGTATGLLFAADGSFVEELKSHAKRARLIKVELDALPTAITTYLTETYADFTPAKAGTNEAGEYLVVIGSEESKKVILFNADGSFNKELEIPKMIHKRKRK</sequence>
<reference evidence="1 2" key="1">
    <citation type="submission" date="2018-03" db="EMBL/GenBank/DDBJ databases">
        <title>Genomic Encyclopedia of Archaeal and Bacterial Type Strains, Phase II (KMG-II): from individual species to whole genera.</title>
        <authorList>
            <person name="Goeker M."/>
        </authorList>
    </citation>
    <scope>NUCLEOTIDE SEQUENCE [LARGE SCALE GENOMIC DNA]</scope>
    <source>
        <strain evidence="1 2">DSM 100346</strain>
    </source>
</reference>
<comment type="caution">
    <text evidence="1">The sequence shown here is derived from an EMBL/GenBank/DDBJ whole genome shotgun (WGS) entry which is preliminary data.</text>
</comment>
<evidence type="ECO:0000313" key="1">
    <source>
        <dbReference type="EMBL" id="PWJ59347.1"/>
    </source>
</evidence>
<dbReference type="Proteomes" id="UP000245880">
    <property type="component" value="Unassembled WGS sequence"/>
</dbReference>
<gene>
    <name evidence="1" type="ORF">CLV98_102180</name>
</gene>
<dbReference type="OrthoDB" id="980012at2"/>
<dbReference type="RefSeq" id="WP_109673240.1">
    <property type="nucleotide sequence ID" value="NZ_QGDT01000002.1"/>
</dbReference>
<evidence type="ECO:0000313" key="2">
    <source>
        <dbReference type="Proteomes" id="UP000245880"/>
    </source>
</evidence>
<dbReference type="SUPFAM" id="SSF160574">
    <property type="entry name" value="BT0923-like"/>
    <property type="match status" value="1"/>
</dbReference>
<dbReference type="EMBL" id="QGDT01000002">
    <property type="protein sequence ID" value="PWJ59347.1"/>
    <property type="molecule type" value="Genomic_DNA"/>
</dbReference>